<keyword evidence="3 14" id="KW-0444">Lipid biosynthesis</keyword>
<evidence type="ECO:0000313" key="18">
    <source>
        <dbReference type="Proteomes" id="UP000003100"/>
    </source>
</evidence>
<dbReference type="UniPathway" id="UPA00094"/>
<dbReference type="Pfam" id="PF08541">
    <property type="entry name" value="ACP_syn_III_C"/>
    <property type="match status" value="1"/>
</dbReference>
<comment type="similarity">
    <text evidence="2 14">Belongs to the thiolase-like superfamily. FabH family.</text>
</comment>
<evidence type="ECO:0000256" key="13">
    <source>
        <dbReference type="ARBA" id="ARBA00052985"/>
    </source>
</evidence>
<dbReference type="InterPro" id="IPR016039">
    <property type="entry name" value="Thiolase-like"/>
</dbReference>
<comment type="subcellular location">
    <subcellularLocation>
        <location evidence="14">Cytoplasm</location>
    </subcellularLocation>
</comment>
<dbReference type="NCBIfam" id="TIGR00747">
    <property type="entry name" value="fabH"/>
    <property type="match status" value="1"/>
</dbReference>
<comment type="domain">
    <text evidence="14">The last Arg residue of the ACP-binding site is essential for the weak association between ACP/AcpP and FabH.</text>
</comment>
<keyword evidence="6 14" id="KW-0443">Lipid metabolism</keyword>
<dbReference type="HOGENOM" id="CLU_039592_3_1_9"/>
<keyword evidence="14" id="KW-0963">Cytoplasm</keyword>
<evidence type="ECO:0000259" key="16">
    <source>
        <dbReference type="Pfam" id="PF08545"/>
    </source>
</evidence>
<dbReference type="NCBIfam" id="NF006829">
    <property type="entry name" value="PRK09352.1"/>
    <property type="match status" value="1"/>
</dbReference>
<keyword evidence="5 14" id="KW-0276">Fatty acid metabolism</keyword>
<evidence type="ECO:0000256" key="9">
    <source>
        <dbReference type="ARBA" id="ARBA00023315"/>
    </source>
</evidence>
<dbReference type="InterPro" id="IPR004655">
    <property type="entry name" value="FabH"/>
</dbReference>
<evidence type="ECO:0000313" key="17">
    <source>
        <dbReference type="EMBL" id="EEG50179.1"/>
    </source>
</evidence>
<reference evidence="17 18" key="1">
    <citation type="submission" date="2009-01" db="EMBL/GenBank/DDBJ databases">
        <authorList>
            <person name="Fulton L."/>
            <person name="Clifton S."/>
            <person name="Fulton B."/>
            <person name="Xu J."/>
            <person name="Minx P."/>
            <person name="Pepin K.H."/>
            <person name="Johnson M."/>
            <person name="Bhonagiri V."/>
            <person name="Nash W.E."/>
            <person name="Mardis E.R."/>
            <person name="Wilson R.K."/>
        </authorList>
    </citation>
    <scope>NUCLEOTIDE SEQUENCE [LARGE SCALE GENOMIC DNA]</scope>
    <source>
        <strain evidence="18">DSM 10507 / JCM 14656 / S5a33</strain>
    </source>
</reference>
<evidence type="ECO:0000256" key="10">
    <source>
        <dbReference type="ARBA" id="ARBA00051096"/>
    </source>
</evidence>
<reference evidence="17 18" key="2">
    <citation type="submission" date="2009-02" db="EMBL/GenBank/DDBJ databases">
        <title>Draft genome sequence of Blautia hydrogenotrophica DSM 10507 (Ruminococcus hydrogenotrophicus DSM 10507).</title>
        <authorList>
            <person name="Sudarsanam P."/>
            <person name="Ley R."/>
            <person name="Guruge J."/>
            <person name="Turnbaugh P.J."/>
            <person name="Mahowald M."/>
            <person name="Liep D."/>
            <person name="Gordon J."/>
        </authorList>
    </citation>
    <scope>NUCLEOTIDE SEQUENCE [LARGE SCALE GENOMIC DNA]</scope>
    <source>
        <strain evidence="18">DSM 10507 / JCM 14656 / S5a33</strain>
    </source>
</reference>
<keyword evidence="7 14" id="KW-0275">Fatty acid biosynthesis</keyword>
<feature type="active site" evidence="14">
    <location>
        <position position="112"/>
    </location>
</feature>
<evidence type="ECO:0000256" key="5">
    <source>
        <dbReference type="ARBA" id="ARBA00022832"/>
    </source>
</evidence>
<organism evidence="17 18">
    <name type="scientific">Blautia hydrogenotrophica (strain DSM 10507 / JCM 14656 / S5a33)</name>
    <name type="common">Ruminococcus hydrogenotrophicus</name>
    <dbReference type="NCBI Taxonomy" id="476272"/>
    <lineage>
        <taxon>Bacteria</taxon>
        <taxon>Bacillati</taxon>
        <taxon>Bacillota</taxon>
        <taxon>Clostridia</taxon>
        <taxon>Lachnospirales</taxon>
        <taxon>Lachnospiraceae</taxon>
        <taxon>Blautia</taxon>
    </lineage>
</organism>
<dbReference type="Pfam" id="PF08545">
    <property type="entry name" value="ACP_syn_III"/>
    <property type="match status" value="1"/>
</dbReference>
<feature type="region of interest" description="ACP-binding" evidence="14">
    <location>
        <begin position="248"/>
        <end position="252"/>
    </location>
</feature>
<comment type="function">
    <text evidence="14">Catalyzes the condensation reaction of fatty acid synthesis by the addition to an acyl acceptor of two carbons from malonyl-ACP. Catalyzes the first condensation reaction which initiates fatty acid synthesis and may therefore play a role in governing the total rate of fatty acid production. Possesses both acetoacetyl-ACP synthase and acetyl transacylase activities. Its substrate specificity determines the biosynthesis of branched-chain and/or straight-chain of fatty acids.</text>
</comment>
<evidence type="ECO:0000256" key="7">
    <source>
        <dbReference type="ARBA" id="ARBA00023160"/>
    </source>
</evidence>
<comment type="pathway">
    <text evidence="1 14">Lipid metabolism; fatty acid biosynthesis.</text>
</comment>
<dbReference type="InterPro" id="IPR013751">
    <property type="entry name" value="ACP_syn_III_N"/>
</dbReference>
<accession>C0CJ68</accession>
<evidence type="ECO:0000256" key="12">
    <source>
        <dbReference type="ARBA" id="ARBA00052467"/>
    </source>
</evidence>
<keyword evidence="9 14" id="KW-0012">Acyltransferase</keyword>
<dbReference type="EMBL" id="ACBZ01000038">
    <property type="protein sequence ID" value="EEG50179.1"/>
    <property type="molecule type" value="Genomic_DNA"/>
</dbReference>
<comment type="catalytic activity">
    <reaction evidence="11">
        <text>(2S)-2-methylbutanoyl-CoA + malonyl-[ACP] + H(+) = (4S)-4-methyl-3-oxohexanoyl-[ACP] + CO2 + CoA</text>
        <dbReference type="Rhea" id="RHEA:42276"/>
        <dbReference type="Rhea" id="RHEA-COMP:9623"/>
        <dbReference type="Rhea" id="RHEA-COMP:17148"/>
        <dbReference type="ChEBI" id="CHEBI:15378"/>
        <dbReference type="ChEBI" id="CHEBI:16526"/>
        <dbReference type="ChEBI" id="CHEBI:57287"/>
        <dbReference type="ChEBI" id="CHEBI:78449"/>
        <dbReference type="ChEBI" id="CHEBI:88166"/>
        <dbReference type="ChEBI" id="CHEBI:167462"/>
        <dbReference type="EC" id="2.3.1.300"/>
    </reaction>
    <physiologicalReaction direction="left-to-right" evidence="11">
        <dbReference type="Rhea" id="RHEA:42277"/>
    </physiologicalReaction>
</comment>
<feature type="domain" description="Beta-ketoacyl-[acyl-carrier-protein] synthase III C-terminal" evidence="15">
    <location>
        <begin position="231"/>
        <end position="320"/>
    </location>
</feature>
<protein>
    <recommendedName>
        <fullName evidence="14">Beta-ketoacyl-[acyl-carrier-protein] synthase III</fullName>
        <shortName evidence="14">Beta-ketoacyl-ACP synthase III</shortName>
        <shortName evidence="14">KAS III</shortName>
        <ecNumber evidence="14">2.3.1.180</ecNumber>
    </recommendedName>
    <alternativeName>
        <fullName evidence="14">3-oxoacyl-[acyl-carrier-protein] synthase 3</fullName>
    </alternativeName>
    <alternativeName>
        <fullName evidence="14">3-oxoacyl-[acyl-carrier-protein] synthase III</fullName>
    </alternativeName>
</protein>
<dbReference type="PANTHER" id="PTHR43091">
    <property type="entry name" value="3-OXOACYL-[ACYL-CARRIER-PROTEIN] SYNTHASE"/>
    <property type="match status" value="1"/>
</dbReference>
<gene>
    <name evidence="14" type="primary">fabH</name>
    <name evidence="17" type="ORF">RUMHYD_00886</name>
</gene>
<dbReference type="EC" id="2.3.1.180" evidence="14"/>
<feature type="domain" description="Beta-ketoacyl-[acyl-carrier-protein] synthase III N-terminal" evidence="16">
    <location>
        <begin position="106"/>
        <end position="182"/>
    </location>
</feature>
<dbReference type="PATRIC" id="fig|476272.21.peg.3894"/>
<evidence type="ECO:0000256" key="1">
    <source>
        <dbReference type="ARBA" id="ARBA00005194"/>
    </source>
</evidence>
<evidence type="ECO:0000256" key="2">
    <source>
        <dbReference type="ARBA" id="ARBA00008642"/>
    </source>
</evidence>
<dbReference type="AlphaFoldDB" id="C0CJ68"/>
<dbReference type="GO" id="GO:0033818">
    <property type="term" value="F:beta-ketoacyl-acyl-carrier-protein synthase III activity"/>
    <property type="evidence" value="ECO:0007669"/>
    <property type="project" value="UniProtKB-UniRule"/>
</dbReference>
<dbReference type="Gene3D" id="3.40.47.10">
    <property type="match status" value="1"/>
</dbReference>
<evidence type="ECO:0000259" key="15">
    <source>
        <dbReference type="Pfam" id="PF08541"/>
    </source>
</evidence>
<name>C0CJ68_BLAHS</name>
<dbReference type="Proteomes" id="UP000003100">
    <property type="component" value="Unassembled WGS sequence"/>
</dbReference>
<dbReference type="eggNOG" id="COG0332">
    <property type="taxonomic scope" value="Bacteria"/>
</dbReference>
<evidence type="ECO:0000256" key="14">
    <source>
        <dbReference type="HAMAP-Rule" id="MF_01815"/>
    </source>
</evidence>
<comment type="subunit">
    <text evidence="14">Homodimer.</text>
</comment>
<dbReference type="InterPro" id="IPR013747">
    <property type="entry name" value="ACP_syn_III_C"/>
</dbReference>
<dbReference type="SUPFAM" id="SSF53901">
    <property type="entry name" value="Thiolase-like"/>
    <property type="match status" value="1"/>
</dbReference>
<evidence type="ECO:0000256" key="4">
    <source>
        <dbReference type="ARBA" id="ARBA00022679"/>
    </source>
</evidence>
<dbReference type="RefSeq" id="WP_005946460.1">
    <property type="nucleotide sequence ID" value="NZ_CP136423.1"/>
</dbReference>
<evidence type="ECO:0000256" key="11">
    <source>
        <dbReference type="ARBA" id="ARBA00052407"/>
    </source>
</evidence>
<feature type="active site" evidence="14">
    <location>
        <position position="277"/>
    </location>
</feature>
<keyword evidence="8 14" id="KW-0511">Multifunctional enzyme</keyword>
<dbReference type="FunFam" id="3.40.47.10:FF:000004">
    <property type="entry name" value="3-oxoacyl-[acyl-carrier-protein] synthase 3"/>
    <property type="match status" value="1"/>
</dbReference>
<comment type="catalytic activity">
    <reaction evidence="10">
        <text>malonyl-[ACP] + acetyl-CoA + H(+) = 3-oxobutanoyl-[ACP] + CO2 + CoA</text>
        <dbReference type="Rhea" id="RHEA:12080"/>
        <dbReference type="Rhea" id="RHEA-COMP:9623"/>
        <dbReference type="Rhea" id="RHEA-COMP:9625"/>
        <dbReference type="ChEBI" id="CHEBI:15378"/>
        <dbReference type="ChEBI" id="CHEBI:16526"/>
        <dbReference type="ChEBI" id="CHEBI:57287"/>
        <dbReference type="ChEBI" id="CHEBI:57288"/>
        <dbReference type="ChEBI" id="CHEBI:78449"/>
        <dbReference type="ChEBI" id="CHEBI:78450"/>
        <dbReference type="EC" id="2.3.1.180"/>
    </reaction>
    <physiologicalReaction direction="left-to-right" evidence="10">
        <dbReference type="Rhea" id="RHEA:12081"/>
    </physiologicalReaction>
</comment>
<comment type="catalytic activity">
    <reaction evidence="12">
        <text>2-methylpropanoyl-CoA + malonyl-[ACP] + H(+) = 4-methyl-3-oxopentanoyl-[ACP] + CO2 + CoA</text>
        <dbReference type="Rhea" id="RHEA:42268"/>
        <dbReference type="Rhea" id="RHEA-COMP:9623"/>
        <dbReference type="Rhea" id="RHEA-COMP:9940"/>
        <dbReference type="ChEBI" id="CHEBI:15378"/>
        <dbReference type="ChEBI" id="CHEBI:16526"/>
        <dbReference type="ChEBI" id="CHEBI:57287"/>
        <dbReference type="ChEBI" id="CHEBI:57338"/>
        <dbReference type="ChEBI" id="CHEBI:78449"/>
        <dbReference type="ChEBI" id="CHEBI:78820"/>
        <dbReference type="EC" id="2.3.1.300"/>
    </reaction>
    <physiologicalReaction direction="left-to-right" evidence="12">
        <dbReference type="Rhea" id="RHEA:42269"/>
    </physiologicalReaction>
</comment>
<dbReference type="GO" id="GO:0005737">
    <property type="term" value="C:cytoplasm"/>
    <property type="evidence" value="ECO:0007669"/>
    <property type="project" value="UniProtKB-SubCell"/>
</dbReference>
<dbReference type="GeneID" id="86821365"/>
<dbReference type="GO" id="GO:0004315">
    <property type="term" value="F:3-oxoacyl-[acyl-carrier-protein] synthase activity"/>
    <property type="evidence" value="ECO:0007669"/>
    <property type="project" value="InterPro"/>
</dbReference>
<dbReference type="CDD" id="cd00830">
    <property type="entry name" value="KAS_III"/>
    <property type="match status" value="1"/>
</dbReference>
<keyword evidence="4 14" id="KW-0808">Transferase</keyword>
<evidence type="ECO:0000256" key="8">
    <source>
        <dbReference type="ARBA" id="ARBA00023268"/>
    </source>
</evidence>
<dbReference type="HAMAP" id="MF_01815">
    <property type="entry name" value="FabH"/>
    <property type="match status" value="1"/>
</dbReference>
<dbReference type="PANTHER" id="PTHR43091:SF1">
    <property type="entry name" value="BETA-KETOACYL-[ACYL-CARRIER-PROTEIN] SYNTHASE III, CHLOROPLASTIC"/>
    <property type="match status" value="1"/>
</dbReference>
<evidence type="ECO:0000256" key="6">
    <source>
        <dbReference type="ARBA" id="ARBA00023098"/>
    </source>
</evidence>
<proteinExistence type="inferred from homology"/>
<dbReference type="GO" id="GO:0006633">
    <property type="term" value="P:fatty acid biosynthetic process"/>
    <property type="evidence" value="ECO:0007669"/>
    <property type="project" value="UniProtKB-UniRule"/>
</dbReference>
<feature type="active site" evidence="14">
    <location>
        <position position="247"/>
    </location>
</feature>
<sequence>MTTRIIGTGSALPEAVVTNDDLSKLVDTSDEWISSRTGIRERRLVNPDENTVSLGAKAAQKALEDAKVSPGEIDLILVATSSSEFYFPSVACQIQGILRLDNAVAMDVSAACSGFLFVLNTAHAYLKSGIYRRALLVGTDTLSHLINWEDRSTCVLFGDGAGACVVEQQETGVIDFLQQTDGSMGHVLTCSAATFASPISESAPFQSIYMDGQAVFKFAVKKVPACIRQLLERNCTEVDDIQWYLLHQANRRIIQSVAKRLGQPEEKFPINLDQYGNTSAASIPILVDELHKSGRLKRGDKCVLSGFGAGLTWGAALIEW</sequence>
<comment type="catalytic activity">
    <reaction evidence="13">
        <text>3-methylbutanoyl-CoA + malonyl-[ACP] + H(+) = 5-methyl-3-oxohexanoyl-[ACP] + CO2 + CoA</text>
        <dbReference type="Rhea" id="RHEA:42272"/>
        <dbReference type="Rhea" id="RHEA-COMP:9623"/>
        <dbReference type="Rhea" id="RHEA-COMP:9941"/>
        <dbReference type="ChEBI" id="CHEBI:15378"/>
        <dbReference type="ChEBI" id="CHEBI:16526"/>
        <dbReference type="ChEBI" id="CHEBI:57287"/>
        <dbReference type="ChEBI" id="CHEBI:57345"/>
        <dbReference type="ChEBI" id="CHEBI:78449"/>
        <dbReference type="ChEBI" id="CHEBI:78822"/>
        <dbReference type="EC" id="2.3.1.300"/>
    </reaction>
    <physiologicalReaction direction="left-to-right" evidence="13">
        <dbReference type="Rhea" id="RHEA:42273"/>
    </physiologicalReaction>
</comment>
<evidence type="ECO:0000256" key="3">
    <source>
        <dbReference type="ARBA" id="ARBA00022516"/>
    </source>
</evidence>
<keyword evidence="18" id="KW-1185">Reference proteome</keyword>